<dbReference type="AlphaFoldDB" id="A0A8J2QHP0"/>
<feature type="transmembrane region" description="Helical" evidence="1">
    <location>
        <begin position="20"/>
        <end position="41"/>
    </location>
</feature>
<sequence>MVLYRVRRLVSVRYTFGCRINNIVFCAHAISLVFLVSAYSVKLEGIRVVRLVFPTTDGCIVVGSIDKCTAPSSGGERRANGDGVVKCKVSSFGIVSYTRLCHTAYSVSETEDAFLDIFLVVIVIITTCHKLCKTNCFVSFTPQAASDPLRTTLRPIPAIQTHLLLEGMTPPLSLGNAASIDNIDWGIPDTGSREEL</sequence>
<keyword evidence="1" id="KW-0812">Transmembrane</keyword>
<reference evidence="2" key="1">
    <citation type="submission" date="2021-09" db="EMBL/GenBank/DDBJ databases">
        <authorList>
            <person name="Martin H S."/>
        </authorList>
    </citation>
    <scope>NUCLEOTIDE SEQUENCE</scope>
</reference>
<gene>
    <name evidence="2" type="ORF">DCHRY22_LOCUS4204</name>
</gene>
<comment type="caution">
    <text evidence="2">The sequence shown here is derived from an EMBL/GenBank/DDBJ whole genome shotgun (WGS) entry which is preliminary data.</text>
</comment>
<proteinExistence type="predicted"/>
<dbReference type="EMBL" id="CAKASE010000049">
    <property type="protein sequence ID" value="CAG9562946.1"/>
    <property type="molecule type" value="Genomic_DNA"/>
</dbReference>
<keyword evidence="3" id="KW-1185">Reference proteome</keyword>
<keyword evidence="1" id="KW-1133">Transmembrane helix</keyword>
<protein>
    <submittedName>
        <fullName evidence="2">(African queen) hypothetical protein</fullName>
    </submittedName>
</protein>
<evidence type="ECO:0000256" key="1">
    <source>
        <dbReference type="SAM" id="Phobius"/>
    </source>
</evidence>
<evidence type="ECO:0000313" key="3">
    <source>
        <dbReference type="Proteomes" id="UP000789524"/>
    </source>
</evidence>
<organism evidence="2 3">
    <name type="scientific">Danaus chrysippus</name>
    <name type="common">African queen</name>
    <dbReference type="NCBI Taxonomy" id="151541"/>
    <lineage>
        <taxon>Eukaryota</taxon>
        <taxon>Metazoa</taxon>
        <taxon>Ecdysozoa</taxon>
        <taxon>Arthropoda</taxon>
        <taxon>Hexapoda</taxon>
        <taxon>Insecta</taxon>
        <taxon>Pterygota</taxon>
        <taxon>Neoptera</taxon>
        <taxon>Endopterygota</taxon>
        <taxon>Lepidoptera</taxon>
        <taxon>Glossata</taxon>
        <taxon>Ditrysia</taxon>
        <taxon>Papilionoidea</taxon>
        <taxon>Nymphalidae</taxon>
        <taxon>Danainae</taxon>
        <taxon>Danaini</taxon>
        <taxon>Danaina</taxon>
        <taxon>Danaus</taxon>
        <taxon>Anosia</taxon>
    </lineage>
</organism>
<dbReference type="Proteomes" id="UP000789524">
    <property type="component" value="Unassembled WGS sequence"/>
</dbReference>
<keyword evidence="1" id="KW-0472">Membrane</keyword>
<accession>A0A8J2QHP0</accession>
<name>A0A8J2QHP0_9NEOP</name>
<evidence type="ECO:0000313" key="2">
    <source>
        <dbReference type="EMBL" id="CAG9562946.1"/>
    </source>
</evidence>